<dbReference type="STRING" id="460384.SAMN05216313_11494"/>
<proteinExistence type="predicted"/>
<evidence type="ECO:0000313" key="1">
    <source>
        <dbReference type="EMBL" id="SET78731.1"/>
    </source>
</evidence>
<dbReference type="Proteomes" id="UP000198508">
    <property type="component" value="Unassembled WGS sequence"/>
</dbReference>
<gene>
    <name evidence="1" type="ORF">SAMN05216313_11494</name>
</gene>
<name>A0A1I0H4T3_9FIRM</name>
<dbReference type="EMBL" id="FOIM01000014">
    <property type="protein sequence ID" value="SET78731.1"/>
    <property type="molecule type" value="Genomic_DNA"/>
</dbReference>
<organism evidence="1 2">
    <name type="scientific">Enterocloster lavalensis</name>
    <dbReference type="NCBI Taxonomy" id="460384"/>
    <lineage>
        <taxon>Bacteria</taxon>
        <taxon>Bacillati</taxon>
        <taxon>Bacillota</taxon>
        <taxon>Clostridia</taxon>
        <taxon>Lachnospirales</taxon>
        <taxon>Lachnospiraceae</taxon>
        <taxon>Enterocloster</taxon>
    </lineage>
</organism>
<reference evidence="2" key="1">
    <citation type="submission" date="2016-10" db="EMBL/GenBank/DDBJ databases">
        <authorList>
            <person name="Varghese N."/>
            <person name="Submissions S."/>
        </authorList>
    </citation>
    <scope>NUCLEOTIDE SEQUENCE [LARGE SCALE GENOMIC DNA]</scope>
    <source>
        <strain evidence="2">NLAE-zl-G277</strain>
    </source>
</reference>
<evidence type="ECO:0000313" key="2">
    <source>
        <dbReference type="Proteomes" id="UP000198508"/>
    </source>
</evidence>
<keyword evidence="2" id="KW-1185">Reference proteome</keyword>
<accession>A0A1I0H4T3</accession>
<dbReference type="AlphaFoldDB" id="A0A1I0H4T3"/>
<dbReference type="RefSeq" id="WP_092364966.1">
    <property type="nucleotide sequence ID" value="NZ_FOIM01000014.1"/>
</dbReference>
<sequence>MASSSIFIYELRSPAEINVESIYSRLKGYPEDENTYFNLEMISANELLGEYVIVQNAQESYYNPEQRVFEYRIVPKANVISFSITDGFLEIWGNKTSANKLVFELSNLLAPISINSIEVTIDTLLEKLKGYKLKVSKVCFQDFLFTEDIVGNFTVDLSSYGDAFSILQKYNDKISSMTIILYCDNSSIKLRITAKGRVTVYKSRSSMDDEEILFLHQILLNGGEH</sequence>
<protein>
    <submittedName>
        <fullName evidence="1">Uncharacterized protein</fullName>
    </submittedName>
</protein>